<dbReference type="Pfam" id="PF14903">
    <property type="entry name" value="WG_beta_rep"/>
    <property type="match status" value="3"/>
</dbReference>
<dbReference type="InterPro" id="IPR032774">
    <property type="entry name" value="WG_beta_rep"/>
</dbReference>
<sequence>MENGKTGFRDLDGNIVIKAIYESAEMFSENHSAVEIDGKWGLINENGKYVIEPQFDFLGGLHNGLVSFRQNELIGFLDVSGKVIIEPKFHWVDEFSEELCVVSTDWKTDEPRLYGYIDTTGTLVVDFKYQHALKFENGIGKVELNNLWGAVDKNGKEVIEIKHKYISEF</sequence>
<comment type="caution">
    <text evidence="1">The sequence shown here is derived from an EMBL/GenBank/DDBJ whole genome shotgun (WGS) entry which is preliminary data.</text>
</comment>
<dbReference type="PANTHER" id="PTHR37841">
    <property type="entry name" value="GLR2918 PROTEIN"/>
    <property type="match status" value="1"/>
</dbReference>
<evidence type="ECO:0000313" key="1">
    <source>
        <dbReference type="EMBL" id="EPR72631.1"/>
    </source>
</evidence>
<dbReference type="PANTHER" id="PTHR37841:SF1">
    <property type="entry name" value="DUF3298 DOMAIN-CONTAINING PROTEIN"/>
    <property type="match status" value="1"/>
</dbReference>
<name>S7VRK3_9FLAO</name>
<evidence type="ECO:0008006" key="3">
    <source>
        <dbReference type="Google" id="ProtNLM"/>
    </source>
</evidence>
<dbReference type="STRING" id="641526.ADIWIN_2368"/>
<dbReference type="eggNOG" id="COG0515">
    <property type="taxonomic scope" value="Bacteria"/>
</dbReference>
<accession>S7VRK3</accession>
<keyword evidence="2" id="KW-1185">Reference proteome</keyword>
<dbReference type="EMBL" id="ATMR01000103">
    <property type="protein sequence ID" value="EPR72631.1"/>
    <property type="molecule type" value="Genomic_DNA"/>
</dbReference>
<reference evidence="1 2" key="1">
    <citation type="journal article" date="2013" name="Genome Announc.">
        <title>Draft Genome Sequence of Winogradskyella psychrotolerans RS-3T, Isolated from the Marine Transect of Kongsfjorden, Ny-Alesund, Svalbard, Arctic Ocean.</title>
        <authorList>
            <person name="Kumar Pinnaka A."/>
            <person name="Ara S."/>
            <person name="Singh A."/>
            <person name="Shivaji S."/>
        </authorList>
    </citation>
    <scope>NUCLEOTIDE SEQUENCE [LARGE SCALE GENOMIC DNA]</scope>
    <source>
        <strain evidence="1 2">RS-3</strain>
    </source>
</reference>
<dbReference type="AlphaFoldDB" id="S7VRK3"/>
<dbReference type="OrthoDB" id="5464673at2"/>
<proteinExistence type="predicted"/>
<dbReference type="SUPFAM" id="SSF69360">
    <property type="entry name" value="Cell wall binding repeat"/>
    <property type="match status" value="1"/>
</dbReference>
<protein>
    <recommendedName>
        <fullName evidence="3">WG repeat-containing protein</fullName>
    </recommendedName>
</protein>
<dbReference type="RefSeq" id="WP_020894635.1">
    <property type="nucleotide sequence ID" value="NZ_ATMR01000103.1"/>
</dbReference>
<organism evidence="1 2">
    <name type="scientific">Winogradskyella psychrotolerans RS-3</name>
    <dbReference type="NCBI Taxonomy" id="641526"/>
    <lineage>
        <taxon>Bacteria</taxon>
        <taxon>Pseudomonadati</taxon>
        <taxon>Bacteroidota</taxon>
        <taxon>Flavobacteriia</taxon>
        <taxon>Flavobacteriales</taxon>
        <taxon>Flavobacteriaceae</taxon>
        <taxon>Winogradskyella</taxon>
    </lineage>
</organism>
<gene>
    <name evidence="1" type="ORF">ADIWIN_2368</name>
</gene>
<evidence type="ECO:0000313" key="2">
    <source>
        <dbReference type="Proteomes" id="UP000014962"/>
    </source>
</evidence>
<dbReference type="Proteomes" id="UP000014962">
    <property type="component" value="Unassembled WGS sequence"/>
</dbReference>